<evidence type="ECO:0000256" key="1">
    <source>
        <dbReference type="SAM" id="SignalP"/>
    </source>
</evidence>
<feature type="chain" id="PRO_5014746936" evidence="1">
    <location>
        <begin position="22"/>
        <end position="97"/>
    </location>
</feature>
<dbReference type="EMBL" id="GGFL01011656">
    <property type="protein sequence ID" value="MBW75834.1"/>
    <property type="molecule type" value="Transcribed_RNA"/>
</dbReference>
<keyword evidence="1" id="KW-0732">Signal</keyword>
<feature type="signal peptide" evidence="1">
    <location>
        <begin position="1"/>
        <end position="21"/>
    </location>
</feature>
<sequence>MFSSSPLGWFWFIFFYRTVVRNNWTSGIANQREHYRYDTRRKGERGRHPKRNSTNHRVSCRLRGCRLPCCWCCDVVYSQMVENSQREKGLLSRHAVV</sequence>
<protein>
    <submittedName>
        <fullName evidence="2">Putative secreted protein</fullName>
    </submittedName>
</protein>
<organism evidence="2">
    <name type="scientific">Anopheles darlingi</name>
    <name type="common">Mosquito</name>
    <dbReference type="NCBI Taxonomy" id="43151"/>
    <lineage>
        <taxon>Eukaryota</taxon>
        <taxon>Metazoa</taxon>
        <taxon>Ecdysozoa</taxon>
        <taxon>Arthropoda</taxon>
        <taxon>Hexapoda</taxon>
        <taxon>Insecta</taxon>
        <taxon>Pterygota</taxon>
        <taxon>Neoptera</taxon>
        <taxon>Endopterygota</taxon>
        <taxon>Diptera</taxon>
        <taxon>Nematocera</taxon>
        <taxon>Culicoidea</taxon>
        <taxon>Culicidae</taxon>
        <taxon>Anophelinae</taxon>
        <taxon>Anopheles</taxon>
    </lineage>
</organism>
<accession>A0A2M4DE01</accession>
<evidence type="ECO:0000313" key="2">
    <source>
        <dbReference type="EMBL" id="MBW75834.1"/>
    </source>
</evidence>
<name>A0A2M4DE01_ANODA</name>
<reference evidence="2" key="1">
    <citation type="submission" date="2018-01" db="EMBL/GenBank/DDBJ databases">
        <title>An insight into the sialome of Amazonian anophelines.</title>
        <authorList>
            <person name="Ribeiro J.M."/>
            <person name="Scarpassa V."/>
            <person name="Calvo E."/>
        </authorList>
    </citation>
    <scope>NUCLEOTIDE SEQUENCE</scope>
</reference>
<proteinExistence type="predicted"/>
<dbReference type="AlphaFoldDB" id="A0A2M4DE01"/>